<evidence type="ECO:0000313" key="1">
    <source>
        <dbReference type="EMBL" id="EME78655.1"/>
    </source>
</evidence>
<dbReference type="EMBL" id="KB446563">
    <property type="protein sequence ID" value="EME78655.1"/>
    <property type="molecule type" value="Genomic_DNA"/>
</dbReference>
<keyword evidence="2" id="KW-1185">Reference proteome</keyword>
<protein>
    <submittedName>
        <fullName evidence="1">Uncharacterized protein</fullName>
    </submittedName>
</protein>
<dbReference type="GeneID" id="19336737"/>
<organism evidence="1 2">
    <name type="scientific">Pseudocercospora fijiensis (strain CIRAD86)</name>
    <name type="common">Black leaf streak disease fungus</name>
    <name type="synonym">Mycosphaerella fijiensis</name>
    <dbReference type="NCBI Taxonomy" id="383855"/>
    <lineage>
        <taxon>Eukaryota</taxon>
        <taxon>Fungi</taxon>
        <taxon>Dikarya</taxon>
        <taxon>Ascomycota</taxon>
        <taxon>Pezizomycotina</taxon>
        <taxon>Dothideomycetes</taxon>
        <taxon>Dothideomycetidae</taxon>
        <taxon>Mycosphaerellales</taxon>
        <taxon>Mycosphaerellaceae</taxon>
        <taxon>Pseudocercospora</taxon>
    </lineage>
</organism>
<dbReference type="KEGG" id="pfj:MYCFIDRAFT_209031"/>
<gene>
    <name evidence="1" type="ORF">MYCFIDRAFT_209031</name>
</gene>
<dbReference type="Proteomes" id="UP000016932">
    <property type="component" value="Unassembled WGS sequence"/>
</dbReference>
<sequence length="206" mass="22750">MLQDPLRECAAGGEDFYGGGWAGAKVWKGLVNLPPYLTLHPPYPGHSIATSMSALLRAPQELLTYPSIRSTENHDRESIQVALCCASKASFDPAVSRPTSLAARKTGSWTMATRSLKWECKNATLSTFANTQGLRVLGYVELGKRENGSRSRKNLAFGLSMINERMCIRYLISQDQFQDGMKANRDFKTTREIVAYTTLSPAVNPN</sequence>
<dbReference type="AlphaFoldDB" id="M2YLN8"/>
<dbReference type="RefSeq" id="XP_007930978.1">
    <property type="nucleotide sequence ID" value="XM_007932787.1"/>
</dbReference>
<name>M2YLN8_PSEFD</name>
<dbReference type="VEuPathDB" id="FungiDB:MYCFIDRAFT_209031"/>
<reference evidence="1 2" key="1">
    <citation type="journal article" date="2012" name="PLoS Pathog.">
        <title>Diverse lifestyles and strategies of plant pathogenesis encoded in the genomes of eighteen Dothideomycetes fungi.</title>
        <authorList>
            <person name="Ohm R.A."/>
            <person name="Feau N."/>
            <person name="Henrissat B."/>
            <person name="Schoch C.L."/>
            <person name="Horwitz B.A."/>
            <person name="Barry K.W."/>
            <person name="Condon B.J."/>
            <person name="Copeland A.C."/>
            <person name="Dhillon B."/>
            <person name="Glaser F."/>
            <person name="Hesse C.N."/>
            <person name="Kosti I."/>
            <person name="LaButti K."/>
            <person name="Lindquist E.A."/>
            <person name="Lucas S."/>
            <person name="Salamov A.A."/>
            <person name="Bradshaw R.E."/>
            <person name="Ciuffetti L."/>
            <person name="Hamelin R.C."/>
            <person name="Kema G.H.J."/>
            <person name="Lawrence C."/>
            <person name="Scott J.A."/>
            <person name="Spatafora J.W."/>
            <person name="Turgeon B.G."/>
            <person name="de Wit P.J.G.M."/>
            <person name="Zhong S."/>
            <person name="Goodwin S.B."/>
            <person name="Grigoriev I.V."/>
        </authorList>
    </citation>
    <scope>NUCLEOTIDE SEQUENCE [LARGE SCALE GENOMIC DNA]</scope>
    <source>
        <strain evidence="1 2">CIRAD86</strain>
    </source>
</reference>
<proteinExistence type="predicted"/>
<dbReference type="HOGENOM" id="CLU_1332447_0_0_1"/>
<evidence type="ECO:0000313" key="2">
    <source>
        <dbReference type="Proteomes" id="UP000016932"/>
    </source>
</evidence>
<accession>M2YLN8</accession>